<evidence type="ECO:0000256" key="1">
    <source>
        <dbReference type="SAM" id="MobiDB-lite"/>
    </source>
</evidence>
<gene>
    <name evidence="2" type="ORF">FSP39_022345</name>
</gene>
<dbReference type="AlphaFoldDB" id="A0AA89CB56"/>
<protein>
    <submittedName>
        <fullName evidence="2">Uncharacterized protein</fullName>
    </submittedName>
</protein>
<comment type="caution">
    <text evidence="2">The sequence shown here is derived from an EMBL/GenBank/DDBJ whole genome shotgun (WGS) entry which is preliminary data.</text>
</comment>
<proteinExistence type="predicted"/>
<evidence type="ECO:0000313" key="2">
    <source>
        <dbReference type="EMBL" id="KAK3107794.1"/>
    </source>
</evidence>
<feature type="region of interest" description="Disordered" evidence="1">
    <location>
        <begin position="67"/>
        <end position="89"/>
    </location>
</feature>
<accession>A0AA89CB56</accession>
<keyword evidence="3" id="KW-1185">Reference proteome</keyword>
<evidence type="ECO:0000313" key="3">
    <source>
        <dbReference type="Proteomes" id="UP001186944"/>
    </source>
</evidence>
<organism evidence="2 3">
    <name type="scientific">Pinctada imbricata</name>
    <name type="common">Atlantic pearl-oyster</name>
    <name type="synonym">Pinctada martensii</name>
    <dbReference type="NCBI Taxonomy" id="66713"/>
    <lineage>
        <taxon>Eukaryota</taxon>
        <taxon>Metazoa</taxon>
        <taxon>Spiralia</taxon>
        <taxon>Lophotrochozoa</taxon>
        <taxon>Mollusca</taxon>
        <taxon>Bivalvia</taxon>
        <taxon>Autobranchia</taxon>
        <taxon>Pteriomorphia</taxon>
        <taxon>Pterioida</taxon>
        <taxon>Pterioidea</taxon>
        <taxon>Pteriidae</taxon>
        <taxon>Pinctada</taxon>
    </lineage>
</organism>
<name>A0AA89CB56_PINIB</name>
<sequence length="120" mass="14334">MWTRAVWIEKGREEEGVVPSSWIKEDDLYWPPGVNAKKAMEEKRDPGDSWRKFKIIKIKHQSGNRTECEEYDLTTAQEESDQESQGRAKKKKVFEDYVMEDQQGIYMSMFLLRLLVHFWT</sequence>
<dbReference type="EMBL" id="VSWD01000002">
    <property type="protein sequence ID" value="KAK3107794.1"/>
    <property type="molecule type" value="Genomic_DNA"/>
</dbReference>
<reference evidence="2" key="1">
    <citation type="submission" date="2019-08" db="EMBL/GenBank/DDBJ databases">
        <title>The improved chromosome-level genome for the pearl oyster Pinctada fucata martensii using PacBio sequencing and Hi-C.</title>
        <authorList>
            <person name="Zheng Z."/>
        </authorList>
    </citation>
    <scope>NUCLEOTIDE SEQUENCE</scope>
    <source>
        <strain evidence="2">ZZ-2019</strain>
        <tissue evidence="2">Adductor muscle</tissue>
    </source>
</reference>
<dbReference type="Proteomes" id="UP001186944">
    <property type="component" value="Unassembled WGS sequence"/>
</dbReference>